<feature type="domain" description="Glycosyl transferase family 1" evidence="2">
    <location>
        <begin position="357"/>
        <end position="503"/>
    </location>
</feature>
<dbReference type="Pfam" id="PF00984">
    <property type="entry name" value="UDPG_MGDP_dh"/>
    <property type="match status" value="1"/>
</dbReference>
<feature type="domain" description="UDP-glucose/GDP-mannose dehydrogenase N-terminal" evidence="4">
    <location>
        <begin position="7"/>
        <end position="175"/>
    </location>
</feature>
<comment type="similarity">
    <text evidence="1">Belongs to the UDP-glucose/GDP-mannose dehydrogenase family.</text>
</comment>
<feature type="domain" description="UDP-glucose/GDP-mannose dehydrogenase dimerisation" evidence="3">
    <location>
        <begin position="200"/>
        <end position="288"/>
    </location>
</feature>
<dbReference type="Pfam" id="PF00534">
    <property type="entry name" value="Glycos_transf_1"/>
    <property type="match status" value="1"/>
</dbReference>
<dbReference type="CDD" id="cd03801">
    <property type="entry name" value="GT4_PimA-like"/>
    <property type="match status" value="1"/>
</dbReference>
<evidence type="ECO:0000259" key="3">
    <source>
        <dbReference type="Pfam" id="PF00984"/>
    </source>
</evidence>
<dbReference type="GO" id="GO:0016616">
    <property type="term" value="F:oxidoreductase activity, acting on the CH-OH group of donors, NAD or NADP as acceptor"/>
    <property type="evidence" value="ECO:0007669"/>
    <property type="project" value="InterPro"/>
</dbReference>
<evidence type="ECO:0000259" key="4">
    <source>
        <dbReference type="Pfam" id="PF03721"/>
    </source>
</evidence>
<name>A0A1H8ECK5_9RHOB</name>
<accession>A0A1H8ECK5</accession>
<dbReference type="SUPFAM" id="SSF51735">
    <property type="entry name" value="NAD(P)-binding Rossmann-fold domains"/>
    <property type="match status" value="1"/>
</dbReference>
<dbReference type="PIRSF" id="PIRSF500136">
    <property type="entry name" value="UDP_ManNAc_DH"/>
    <property type="match status" value="1"/>
</dbReference>
<dbReference type="InterPro" id="IPR008927">
    <property type="entry name" value="6-PGluconate_DH-like_C_sf"/>
</dbReference>
<dbReference type="AlphaFoldDB" id="A0A1H8ECK5"/>
<dbReference type="SUPFAM" id="SSF48179">
    <property type="entry name" value="6-phosphogluconate dehydrogenase C-terminal domain-like"/>
    <property type="match status" value="1"/>
</dbReference>
<proteinExistence type="inferred from homology"/>
<dbReference type="GO" id="GO:0016757">
    <property type="term" value="F:glycosyltransferase activity"/>
    <property type="evidence" value="ECO:0007669"/>
    <property type="project" value="InterPro"/>
</dbReference>
<evidence type="ECO:0000259" key="2">
    <source>
        <dbReference type="Pfam" id="PF00534"/>
    </source>
</evidence>
<dbReference type="GO" id="GO:0016628">
    <property type="term" value="F:oxidoreductase activity, acting on the CH-CH group of donors, NAD or NADP as acceptor"/>
    <property type="evidence" value="ECO:0007669"/>
    <property type="project" value="InterPro"/>
</dbReference>
<dbReference type="InterPro" id="IPR017476">
    <property type="entry name" value="UDP-Glc/GDP-Man"/>
</dbReference>
<dbReference type="RefSeq" id="WP_090610247.1">
    <property type="nucleotide sequence ID" value="NZ_FODE01000002.1"/>
</dbReference>
<keyword evidence="6" id="KW-1185">Reference proteome</keyword>
<dbReference type="STRING" id="34002.SAMN04489859_10026"/>
<dbReference type="InterPro" id="IPR014026">
    <property type="entry name" value="UDP-Glc/GDP-Man_DH_dimer"/>
</dbReference>
<dbReference type="PANTHER" id="PTHR43491">
    <property type="entry name" value="UDP-N-ACETYL-D-MANNOSAMINE DEHYDROGENASE"/>
    <property type="match status" value="1"/>
</dbReference>
<gene>
    <name evidence="5" type="ORF">SAMN04489859_10026</name>
</gene>
<dbReference type="InterPro" id="IPR028359">
    <property type="entry name" value="UDP_ManNAc/GlcNAc_DH"/>
</dbReference>
<dbReference type="Proteomes" id="UP000199054">
    <property type="component" value="Unassembled WGS sequence"/>
</dbReference>
<dbReference type="Pfam" id="PF03721">
    <property type="entry name" value="UDPG_MGDP_dh_N"/>
    <property type="match status" value="1"/>
</dbReference>
<sequence length="560" mass="61204">MKPSQARIAVIGLGYVGLPLAVEFGKHYDTVGFDISAQRVAELRAGTDRTGEVDDLGVSPRLSYSSDLDDIRSCNVYIVAVPTPIDDNHKPDLTPLISASRTVGQVISAGDVAIYESTVYPGATEDDCIPVIESVSGLRFNQDFFAGYSPERINPGDKARPITKIIKVTSGSTPEIADFVDGLYASIIPAGTFKASSIRVAEAAKVIENTQRDVNIALINELSMVFSRLGIDTSDVIEAASTKWNFMRLKPGLVGGHCIGVDPYYLLHRSEKAGHIPDIIRMSREINDGMPREVSRRLVRAMIDKDLPVRVGGHKASRIISFSDADISFQQQLGIYGQVKGFAPVAVRSNNSYSLTKNTHLAYVGRIDFHAKDCGRLIDIAGELKKKNHPPILIFTTDGENSPGLKKFTELSVSRGVVDQFDFIYNCEDKDKIYSEIKILIMPSKKESFGNAVLEAFSYGVPVLAASYAPGPAELIGSGNCGLLLDDMSGPSVMAALNRLTDQDYLQMSSRAFDHHKNFSIEAHLDFLEGVARDVIRDFDGENRLPVLPNLKLIEAMKKS</sequence>
<dbReference type="Gene3D" id="3.40.50.720">
    <property type="entry name" value="NAD(P)-binding Rossmann-like Domain"/>
    <property type="match status" value="2"/>
</dbReference>
<dbReference type="EMBL" id="FODE01000002">
    <property type="protein sequence ID" value="SEN17215.1"/>
    <property type="molecule type" value="Genomic_DNA"/>
</dbReference>
<dbReference type="InterPro" id="IPR036291">
    <property type="entry name" value="NAD(P)-bd_dom_sf"/>
</dbReference>
<dbReference type="InterPro" id="IPR001296">
    <property type="entry name" value="Glyco_trans_1"/>
</dbReference>
<dbReference type="NCBIfam" id="TIGR03026">
    <property type="entry name" value="NDP-sugDHase"/>
    <property type="match status" value="1"/>
</dbReference>
<dbReference type="GO" id="GO:0051287">
    <property type="term" value="F:NAD binding"/>
    <property type="evidence" value="ECO:0007669"/>
    <property type="project" value="InterPro"/>
</dbReference>
<reference evidence="5 6" key="1">
    <citation type="submission" date="2016-10" db="EMBL/GenBank/DDBJ databases">
        <authorList>
            <person name="de Groot N.N."/>
        </authorList>
    </citation>
    <scope>NUCLEOTIDE SEQUENCE [LARGE SCALE GENOMIC DNA]</scope>
    <source>
        <strain evidence="5 6">DSM 8512</strain>
    </source>
</reference>
<dbReference type="Gene3D" id="3.40.50.2000">
    <property type="entry name" value="Glycogen Phosphorylase B"/>
    <property type="match status" value="1"/>
</dbReference>
<evidence type="ECO:0000313" key="5">
    <source>
        <dbReference type="EMBL" id="SEN17215.1"/>
    </source>
</evidence>
<dbReference type="PIRSF" id="PIRSF000124">
    <property type="entry name" value="UDPglc_GDPman_dh"/>
    <property type="match status" value="1"/>
</dbReference>
<dbReference type="PANTHER" id="PTHR43491:SF2">
    <property type="entry name" value="UDP-N-ACETYL-D-MANNOSAMINE DEHYDROGENASE"/>
    <property type="match status" value="1"/>
</dbReference>
<evidence type="ECO:0000256" key="1">
    <source>
        <dbReference type="ARBA" id="ARBA00006601"/>
    </source>
</evidence>
<evidence type="ECO:0000313" key="6">
    <source>
        <dbReference type="Proteomes" id="UP000199054"/>
    </source>
</evidence>
<dbReference type="InterPro" id="IPR001732">
    <property type="entry name" value="UDP-Glc/GDP-Man_DH_N"/>
</dbReference>
<dbReference type="SUPFAM" id="SSF53756">
    <property type="entry name" value="UDP-Glycosyltransferase/glycogen phosphorylase"/>
    <property type="match status" value="1"/>
</dbReference>
<dbReference type="OrthoDB" id="9803238at2"/>
<dbReference type="GO" id="GO:0000271">
    <property type="term" value="P:polysaccharide biosynthetic process"/>
    <property type="evidence" value="ECO:0007669"/>
    <property type="project" value="InterPro"/>
</dbReference>
<protein>
    <submittedName>
        <fullName evidence="5">Nucleotide sugar dehydrogenase</fullName>
    </submittedName>
</protein>
<organism evidence="5 6">
    <name type="scientific">Paracoccus alcaliphilus</name>
    <dbReference type="NCBI Taxonomy" id="34002"/>
    <lineage>
        <taxon>Bacteria</taxon>
        <taxon>Pseudomonadati</taxon>
        <taxon>Pseudomonadota</taxon>
        <taxon>Alphaproteobacteria</taxon>
        <taxon>Rhodobacterales</taxon>
        <taxon>Paracoccaceae</taxon>
        <taxon>Paracoccus</taxon>
    </lineage>
</organism>